<keyword evidence="3" id="KW-0378">Hydrolase</keyword>
<accession>A0AA40F329</accession>
<gene>
    <name evidence="6" type="ORF">B0T18DRAFT_300255</name>
</gene>
<evidence type="ECO:0000313" key="7">
    <source>
        <dbReference type="Proteomes" id="UP001172155"/>
    </source>
</evidence>
<feature type="domain" description="Survival protein SurE-like phosphatase/nucleotidase" evidence="5">
    <location>
        <begin position="22"/>
        <end position="227"/>
    </location>
</feature>
<protein>
    <submittedName>
        <fullName evidence="6">Survival protein sure-like phosphatase/nucleotidase</fullName>
    </submittedName>
</protein>
<dbReference type="InterPro" id="IPR002828">
    <property type="entry name" value="SurE-like_Pase/nucleotidase"/>
</dbReference>
<keyword evidence="7" id="KW-1185">Reference proteome</keyword>
<dbReference type="SUPFAM" id="SSF64167">
    <property type="entry name" value="SurE-like"/>
    <property type="match status" value="1"/>
</dbReference>
<sequence>MRSHPLLFALAAVGTTVQGLNILITNDDGFASANTRELYKELTALGHSCYVVAPPTDQSDVNECDLFTTSPVLLSNSQWDFVQAGAPSLGPDPHDDHVWYFNGTSTAQVIVALDYILPTFGTFHSPDLVLSGPNFGWTVGPFFYTVSGTVGAAITAIERGIPAIAFSSGNDMPVPYTWVNASTKVGLRDPATITARLASTLVETLVQKANGGPVMPRGYGMTVNFPFITSLTNGSCLNPPYVLTRMSPALLGKAVFNHKTGLF</sequence>
<comment type="similarity">
    <text evidence="1">Belongs to the SurE nucleotidase family.</text>
</comment>
<name>A0AA40F329_9PEZI</name>
<proteinExistence type="inferred from homology"/>
<feature type="chain" id="PRO_5041450953" evidence="4">
    <location>
        <begin position="20"/>
        <end position="263"/>
    </location>
</feature>
<evidence type="ECO:0000256" key="1">
    <source>
        <dbReference type="ARBA" id="ARBA00011062"/>
    </source>
</evidence>
<dbReference type="GO" id="GO:0046872">
    <property type="term" value="F:metal ion binding"/>
    <property type="evidence" value="ECO:0007669"/>
    <property type="project" value="UniProtKB-KW"/>
</dbReference>
<feature type="signal peptide" evidence="4">
    <location>
        <begin position="1"/>
        <end position="19"/>
    </location>
</feature>
<dbReference type="PANTHER" id="PTHR30457:SF0">
    <property type="entry name" value="PHOSPHATASE, PUTATIVE (AFU_ORTHOLOGUE AFUA_4G01070)-RELATED"/>
    <property type="match status" value="1"/>
</dbReference>
<evidence type="ECO:0000256" key="3">
    <source>
        <dbReference type="ARBA" id="ARBA00022801"/>
    </source>
</evidence>
<keyword evidence="2" id="KW-0479">Metal-binding</keyword>
<evidence type="ECO:0000256" key="4">
    <source>
        <dbReference type="SAM" id="SignalP"/>
    </source>
</evidence>
<reference evidence="6" key="1">
    <citation type="submission" date="2023-06" db="EMBL/GenBank/DDBJ databases">
        <title>Genome-scale phylogeny and comparative genomics of the fungal order Sordariales.</title>
        <authorList>
            <consortium name="Lawrence Berkeley National Laboratory"/>
            <person name="Hensen N."/>
            <person name="Bonometti L."/>
            <person name="Westerberg I."/>
            <person name="Brannstrom I.O."/>
            <person name="Guillou S."/>
            <person name="Cros-Aarteil S."/>
            <person name="Calhoun S."/>
            <person name="Haridas S."/>
            <person name="Kuo A."/>
            <person name="Mondo S."/>
            <person name="Pangilinan J."/>
            <person name="Riley R."/>
            <person name="LaButti K."/>
            <person name="Andreopoulos B."/>
            <person name="Lipzen A."/>
            <person name="Chen C."/>
            <person name="Yanf M."/>
            <person name="Daum C."/>
            <person name="Ng V."/>
            <person name="Clum A."/>
            <person name="Steindorff A."/>
            <person name="Ohm R."/>
            <person name="Martin F."/>
            <person name="Silar P."/>
            <person name="Natvig D."/>
            <person name="Lalanne C."/>
            <person name="Gautier V."/>
            <person name="Ament-velasquez S.L."/>
            <person name="Kruys A."/>
            <person name="Hutchinson M.I."/>
            <person name="Powell A.J."/>
            <person name="Barry K."/>
            <person name="Miller A.N."/>
            <person name="Grigoriev I.V."/>
            <person name="Debuchy R."/>
            <person name="Gladieux P."/>
            <person name="Thoren M.H."/>
            <person name="Johannesson H."/>
        </authorList>
    </citation>
    <scope>NUCLEOTIDE SEQUENCE</scope>
    <source>
        <strain evidence="6">SMH3187-1</strain>
    </source>
</reference>
<dbReference type="PANTHER" id="PTHR30457">
    <property type="entry name" value="5'-NUCLEOTIDASE SURE"/>
    <property type="match status" value="1"/>
</dbReference>
<dbReference type="Pfam" id="PF01975">
    <property type="entry name" value="SurE"/>
    <property type="match status" value="1"/>
</dbReference>
<feature type="non-terminal residue" evidence="6">
    <location>
        <position position="1"/>
    </location>
</feature>
<organism evidence="6 7">
    <name type="scientific">Schizothecium vesticola</name>
    <dbReference type="NCBI Taxonomy" id="314040"/>
    <lineage>
        <taxon>Eukaryota</taxon>
        <taxon>Fungi</taxon>
        <taxon>Dikarya</taxon>
        <taxon>Ascomycota</taxon>
        <taxon>Pezizomycotina</taxon>
        <taxon>Sordariomycetes</taxon>
        <taxon>Sordariomycetidae</taxon>
        <taxon>Sordariales</taxon>
        <taxon>Schizotheciaceae</taxon>
        <taxon>Schizothecium</taxon>
    </lineage>
</organism>
<evidence type="ECO:0000259" key="5">
    <source>
        <dbReference type="Pfam" id="PF01975"/>
    </source>
</evidence>
<dbReference type="AlphaFoldDB" id="A0AA40F329"/>
<comment type="caution">
    <text evidence="6">The sequence shown here is derived from an EMBL/GenBank/DDBJ whole genome shotgun (WGS) entry which is preliminary data.</text>
</comment>
<evidence type="ECO:0000313" key="6">
    <source>
        <dbReference type="EMBL" id="KAK0750304.1"/>
    </source>
</evidence>
<evidence type="ECO:0000256" key="2">
    <source>
        <dbReference type="ARBA" id="ARBA00022723"/>
    </source>
</evidence>
<dbReference type="Proteomes" id="UP001172155">
    <property type="component" value="Unassembled WGS sequence"/>
</dbReference>
<dbReference type="InterPro" id="IPR030048">
    <property type="entry name" value="SurE"/>
</dbReference>
<keyword evidence="4" id="KW-0732">Signal</keyword>
<dbReference type="InterPro" id="IPR036523">
    <property type="entry name" value="SurE-like_sf"/>
</dbReference>
<dbReference type="Gene3D" id="3.40.1210.10">
    <property type="entry name" value="Survival protein SurE-like phosphatase/nucleotidase"/>
    <property type="match status" value="1"/>
</dbReference>
<dbReference type="GO" id="GO:0008252">
    <property type="term" value="F:nucleotidase activity"/>
    <property type="evidence" value="ECO:0007669"/>
    <property type="project" value="InterPro"/>
</dbReference>
<dbReference type="EMBL" id="JAUKUD010000003">
    <property type="protein sequence ID" value="KAK0750304.1"/>
    <property type="molecule type" value="Genomic_DNA"/>
</dbReference>